<evidence type="ECO:0000256" key="1">
    <source>
        <dbReference type="SAM" id="MobiDB-lite"/>
    </source>
</evidence>
<protein>
    <submittedName>
        <fullName evidence="2">Uncharacterized protein</fullName>
    </submittedName>
</protein>
<gene>
    <name evidence="2" type="ORF">K2173_012614</name>
</gene>
<proteinExistence type="predicted"/>
<sequence>MPNNEGEPRNEGEGEGEVNVEVEVKEHEDVDIESEVEMREVEPDLRESEGERKMNIVKVSSNMGIDPKLVDPKTYVAFVTDGSRAKRRLRLENNIMIASNECAKLKQLSAFF</sequence>
<evidence type="ECO:0000313" key="3">
    <source>
        <dbReference type="Proteomes" id="UP001159364"/>
    </source>
</evidence>
<reference evidence="2 3" key="1">
    <citation type="submission" date="2021-09" db="EMBL/GenBank/DDBJ databases">
        <title>Genomic insights and catalytic innovation underlie evolution of tropane alkaloids biosynthesis.</title>
        <authorList>
            <person name="Wang Y.-J."/>
            <person name="Tian T."/>
            <person name="Huang J.-P."/>
            <person name="Huang S.-X."/>
        </authorList>
    </citation>
    <scope>NUCLEOTIDE SEQUENCE [LARGE SCALE GENOMIC DNA]</scope>
    <source>
        <strain evidence="2">KIB-2018</strain>
        <tissue evidence="2">Leaf</tissue>
    </source>
</reference>
<feature type="compositionally biased region" description="Basic and acidic residues" evidence="1">
    <location>
        <begin position="1"/>
        <end position="12"/>
    </location>
</feature>
<comment type="caution">
    <text evidence="2">The sequence shown here is derived from an EMBL/GenBank/DDBJ whole genome shotgun (WGS) entry which is preliminary data.</text>
</comment>
<accession>A0AAV8S763</accession>
<dbReference type="AlphaFoldDB" id="A0AAV8S763"/>
<organism evidence="2 3">
    <name type="scientific">Erythroxylum novogranatense</name>
    <dbReference type="NCBI Taxonomy" id="1862640"/>
    <lineage>
        <taxon>Eukaryota</taxon>
        <taxon>Viridiplantae</taxon>
        <taxon>Streptophyta</taxon>
        <taxon>Embryophyta</taxon>
        <taxon>Tracheophyta</taxon>
        <taxon>Spermatophyta</taxon>
        <taxon>Magnoliopsida</taxon>
        <taxon>eudicotyledons</taxon>
        <taxon>Gunneridae</taxon>
        <taxon>Pentapetalae</taxon>
        <taxon>rosids</taxon>
        <taxon>fabids</taxon>
        <taxon>Malpighiales</taxon>
        <taxon>Erythroxylaceae</taxon>
        <taxon>Erythroxylum</taxon>
    </lineage>
</organism>
<dbReference type="EMBL" id="JAIWQS010000043">
    <property type="protein sequence ID" value="KAJ8748003.1"/>
    <property type="molecule type" value="Genomic_DNA"/>
</dbReference>
<dbReference type="Proteomes" id="UP001159364">
    <property type="component" value="Unassembled WGS sequence"/>
</dbReference>
<name>A0AAV8S763_9ROSI</name>
<keyword evidence="3" id="KW-1185">Reference proteome</keyword>
<evidence type="ECO:0000313" key="2">
    <source>
        <dbReference type="EMBL" id="KAJ8748003.1"/>
    </source>
</evidence>
<feature type="region of interest" description="Disordered" evidence="1">
    <location>
        <begin position="1"/>
        <end position="21"/>
    </location>
</feature>